<dbReference type="AlphaFoldDB" id="A0AAV3TZM0"/>
<proteinExistence type="predicted"/>
<dbReference type="RefSeq" id="WP_345419023.1">
    <property type="nucleotide sequence ID" value="NZ_AP031496.1"/>
</dbReference>
<dbReference type="EMBL" id="BAABLX010000007">
    <property type="protein sequence ID" value="GAA4937062.1"/>
    <property type="molecule type" value="Genomic_DNA"/>
</dbReference>
<dbReference type="Proteomes" id="UP001409585">
    <property type="component" value="Unassembled WGS sequence"/>
</dbReference>
<accession>A0AAV3TZM0</accession>
<keyword evidence="2" id="KW-1185">Reference proteome</keyword>
<name>A0AAV3TZM0_9ALTE</name>
<evidence type="ECO:0000313" key="2">
    <source>
        <dbReference type="Proteomes" id="UP001409585"/>
    </source>
</evidence>
<evidence type="ECO:0000313" key="1">
    <source>
        <dbReference type="EMBL" id="GAA4937062.1"/>
    </source>
</evidence>
<gene>
    <name evidence="1" type="ORF">GCM10025791_13500</name>
</gene>
<reference evidence="2" key="1">
    <citation type="journal article" date="2019" name="Int. J. Syst. Evol. Microbiol.">
        <title>The Global Catalogue of Microorganisms (GCM) 10K type strain sequencing project: providing services to taxonomists for standard genome sequencing and annotation.</title>
        <authorList>
            <consortium name="The Broad Institute Genomics Platform"/>
            <consortium name="The Broad Institute Genome Sequencing Center for Infectious Disease"/>
            <person name="Wu L."/>
            <person name="Ma J."/>
        </authorList>
    </citation>
    <scope>NUCLEOTIDE SEQUENCE [LARGE SCALE GENOMIC DNA]</scope>
    <source>
        <strain evidence="2">JCM 19134</strain>
    </source>
</reference>
<protein>
    <submittedName>
        <fullName evidence="1">Uncharacterized protein</fullName>
    </submittedName>
</protein>
<organism evidence="1 2">
    <name type="scientific">Halioxenophilus aromaticivorans</name>
    <dbReference type="NCBI Taxonomy" id="1306992"/>
    <lineage>
        <taxon>Bacteria</taxon>
        <taxon>Pseudomonadati</taxon>
        <taxon>Pseudomonadota</taxon>
        <taxon>Gammaproteobacteria</taxon>
        <taxon>Alteromonadales</taxon>
        <taxon>Alteromonadaceae</taxon>
        <taxon>Halioxenophilus</taxon>
    </lineage>
</organism>
<comment type="caution">
    <text evidence="1">The sequence shown here is derived from an EMBL/GenBank/DDBJ whole genome shotgun (WGS) entry which is preliminary data.</text>
</comment>
<sequence>MTKMNQKEECIAAFKLQISEQQANNSGSVADFLIEKLVEMQLQYNEQDKKIERLQKTIQRSELFFSLDEVTLISTNKFNDYTLRAEDAILPTDNFYECEKRGDNDFIRWTGPAKFNNFIVPVDRSQSRVLRFVIAGAIKRELLALLKIYVDNEILKVDVEEKGGFLTYTGVLPASARKQDTVVTLYCPEVSSPMEVNQNSTDKRVLGVAFQRMEIS</sequence>